<sequence>MSACAPDIPAAVWDSGYHFILAQHRVTLSNNHVIPVLPSSAPRWVDICLFIPFLSLHDFSAVRGTLCRLRSLRLRFTDDPKISSGPEVKPKFDAFEYALFLCNFSHTSIFNVFNRINISWSQLTYYTGWDWTSSYIEMFKLTPNMEGASLHCEDDSVYDLPLPHRFCHRGLRRLHVQEEGLTEGVEFFSEGGIVHLLSYVECPALETRNILYRHPHIRIPSSPCSGNLRILSIDDDTLTYASFPAMSMSMSPEENAILLRLNINVNPDVVPGLRSLTCRILSERPDLWSVFVDFVESRRTRLETLRLSVPFDMSSQPDGLVDRWTELCGRSFVIFGIE</sequence>
<dbReference type="Proteomes" id="UP001175227">
    <property type="component" value="Unassembled WGS sequence"/>
</dbReference>
<dbReference type="AlphaFoldDB" id="A0AA39P8Z0"/>
<reference evidence="1" key="1">
    <citation type="submission" date="2023-06" db="EMBL/GenBank/DDBJ databases">
        <authorList>
            <consortium name="Lawrence Berkeley National Laboratory"/>
            <person name="Ahrendt S."/>
            <person name="Sahu N."/>
            <person name="Indic B."/>
            <person name="Wong-Bajracharya J."/>
            <person name="Merenyi Z."/>
            <person name="Ke H.-M."/>
            <person name="Monk M."/>
            <person name="Kocsube S."/>
            <person name="Drula E."/>
            <person name="Lipzen A."/>
            <person name="Balint B."/>
            <person name="Henrissat B."/>
            <person name="Andreopoulos B."/>
            <person name="Martin F.M."/>
            <person name="Harder C.B."/>
            <person name="Rigling D."/>
            <person name="Ford K.L."/>
            <person name="Foster G.D."/>
            <person name="Pangilinan J."/>
            <person name="Papanicolaou A."/>
            <person name="Barry K."/>
            <person name="LaButti K."/>
            <person name="Viragh M."/>
            <person name="Koriabine M."/>
            <person name="Yan M."/>
            <person name="Riley R."/>
            <person name="Champramary S."/>
            <person name="Plett K.L."/>
            <person name="Tsai I.J."/>
            <person name="Slot J."/>
            <person name="Sipos G."/>
            <person name="Plett J."/>
            <person name="Nagy L.G."/>
            <person name="Grigoriev I.V."/>
        </authorList>
    </citation>
    <scope>NUCLEOTIDE SEQUENCE</scope>
    <source>
        <strain evidence="1">ICMP 16352</strain>
    </source>
</reference>
<protein>
    <submittedName>
        <fullName evidence="1">Uncharacterized protein</fullName>
    </submittedName>
</protein>
<comment type="caution">
    <text evidence="1">The sequence shown here is derived from an EMBL/GenBank/DDBJ whole genome shotgun (WGS) entry which is preliminary data.</text>
</comment>
<name>A0AA39P8Z0_9AGAR</name>
<dbReference type="EMBL" id="JAUEPR010000011">
    <property type="protein sequence ID" value="KAK0479510.1"/>
    <property type="molecule type" value="Genomic_DNA"/>
</dbReference>
<accession>A0AA39P8Z0</accession>
<evidence type="ECO:0000313" key="2">
    <source>
        <dbReference type="Proteomes" id="UP001175227"/>
    </source>
</evidence>
<proteinExistence type="predicted"/>
<keyword evidence="2" id="KW-1185">Reference proteome</keyword>
<gene>
    <name evidence="1" type="ORF">IW261DRAFT_1607856</name>
</gene>
<organism evidence="1 2">
    <name type="scientific">Armillaria novae-zelandiae</name>
    <dbReference type="NCBI Taxonomy" id="153914"/>
    <lineage>
        <taxon>Eukaryota</taxon>
        <taxon>Fungi</taxon>
        <taxon>Dikarya</taxon>
        <taxon>Basidiomycota</taxon>
        <taxon>Agaricomycotina</taxon>
        <taxon>Agaricomycetes</taxon>
        <taxon>Agaricomycetidae</taxon>
        <taxon>Agaricales</taxon>
        <taxon>Marasmiineae</taxon>
        <taxon>Physalacriaceae</taxon>
        <taxon>Armillaria</taxon>
    </lineage>
</organism>
<evidence type="ECO:0000313" key="1">
    <source>
        <dbReference type="EMBL" id="KAK0479510.1"/>
    </source>
</evidence>